<proteinExistence type="predicted"/>
<gene>
    <name evidence="1" type="ORF">BRPE64_DCDS08710</name>
</gene>
<reference evidence="1 2" key="2">
    <citation type="journal article" date="2018" name="Int. J. Syst. Evol. Microbiol.">
        <title>Burkholderia insecticola sp. nov., a gut symbiotic bacterium of the bean bug Riptortus pedestris.</title>
        <authorList>
            <person name="Takeshita K."/>
            <person name="Tamaki H."/>
            <person name="Ohbayashi T."/>
            <person name="Meng X.-Y."/>
            <person name="Sone T."/>
            <person name="Mitani Y."/>
            <person name="Peeters C."/>
            <person name="Kikuchi Y."/>
            <person name="Vandamme P."/>
        </authorList>
    </citation>
    <scope>NUCLEOTIDE SEQUENCE [LARGE SCALE GENOMIC DNA]</scope>
    <source>
        <strain evidence="1">RPE64</strain>
        <plasmid evidence="1 2">p1</plasmid>
    </source>
</reference>
<reference evidence="1 2" key="1">
    <citation type="journal article" date="2013" name="Genome Announc.">
        <title>Complete Genome Sequence of Burkholderia sp. Strain RPE64, Bacterial Symbiont of the Bean Bug Riptortus pedestris.</title>
        <authorList>
            <person name="Shibata T.F."/>
            <person name="Maeda T."/>
            <person name="Nikoh N."/>
            <person name="Yamaguchi K."/>
            <person name="Oshima K."/>
            <person name="Hattori M."/>
            <person name="Nishiyama T."/>
            <person name="Hasebe M."/>
            <person name="Fukatsu T."/>
            <person name="Kikuchi Y."/>
            <person name="Shigenobu S."/>
        </authorList>
    </citation>
    <scope>NUCLEOTIDE SEQUENCE [LARGE SCALE GENOMIC DNA]</scope>
    <source>
        <plasmid evidence="1 2">p1</plasmid>
    </source>
</reference>
<dbReference type="HOGENOM" id="CLU_3115461_0_0_4"/>
<dbReference type="AlphaFoldDB" id="R4X520"/>
<geneLocation type="plasmid" evidence="1 2">
    <name>p1</name>
</geneLocation>
<dbReference type="KEGG" id="buo:BRPE64_DCDS08710"/>
<evidence type="ECO:0000313" key="2">
    <source>
        <dbReference type="Proteomes" id="UP000013966"/>
    </source>
</evidence>
<protein>
    <submittedName>
        <fullName evidence="1">Uncharacterized protein</fullName>
    </submittedName>
</protein>
<sequence length="50" mass="5461">MTLRFETVVGLAYAPGVLSFARRQVASMRFCGPNTSSKDDAASIKAKTYF</sequence>
<dbReference type="PATRIC" id="fig|758793.3.peg.6014"/>
<organism evidence="1 2">
    <name type="scientific">Caballeronia insecticola</name>
    <dbReference type="NCBI Taxonomy" id="758793"/>
    <lineage>
        <taxon>Bacteria</taxon>
        <taxon>Pseudomonadati</taxon>
        <taxon>Pseudomonadota</taxon>
        <taxon>Betaproteobacteria</taxon>
        <taxon>Burkholderiales</taxon>
        <taxon>Burkholderiaceae</taxon>
        <taxon>Caballeronia</taxon>
    </lineage>
</organism>
<dbReference type="Proteomes" id="UP000013966">
    <property type="component" value="Plasmid p1"/>
</dbReference>
<accession>R4X520</accession>
<evidence type="ECO:0000313" key="1">
    <source>
        <dbReference type="EMBL" id="BAN27807.1"/>
    </source>
</evidence>
<keyword evidence="1" id="KW-0614">Plasmid</keyword>
<dbReference type="EMBL" id="AP013061">
    <property type="protein sequence ID" value="BAN27807.1"/>
    <property type="molecule type" value="Genomic_DNA"/>
</dbReference>
<keyword evidence="2" id="KW-1185">Reference proteome</keyword>
<name>R4X520_9BURK</name>